<proteinExistence type="predicted"/>
<name>A0A347WAY1_9PROT</name>
<organism evidence="1 2">
    <name type="scientific">Komagataeibacter saccharivorans</name>
    <dbReference type="NCBI Taxonomy" id="265959"/>
    <lineage>
        <taxon>Bacteria</taxon>
        <taxon>Pseudomonadati</taxon>
        <taxon>Pseudomonadota</taxon>
        <taxon>Alphaproteobacteria</taxon>
        <taxon>Acetobacterales</taxon>
        <taxon>Acetobacteraceae</taxon>
        <taxon>Komagataeibacter</taxon>
    </lineage>
</organism>
<gene>
    <name evidence="1" type="ORF">CD178_01240</name>
</gene>
<sequence>MTALPRPDGCHTDTVTGMGTFYGLQEQQAAYDRMI</sequence>
<reference evidence="1 2" key="1">
    <citation type="submission" date="2017-08" db="EMBL/GenBank/DDBJ databases">
        <title>Complete genome sequence of Gluconacetobacter saccharivorans CV1 isolated from Fermented Vinegar.</title>
        <authorList>
            <person name="Kim S.-Y."/>
        </authorList>
    </citation>
    <scope>NUCLEOTIDE SEQUENCE [LARGE SCALE GENOMIC DNA]</scope>
    <source>
        <strain evidence="1 2">CV1</strain>
    </source>
</reference>
<dbReference type="AlphaFoldDB" id="A0A347WAY1"/>
<dbReference type="Proteomes" id="UP000264120">
    <property type="component" value="Chromosome"/>
</dbReference>
<dbReference type="EMBL" id="CP023036">
    <property type="protein sequence ID" value="AXY22024.1"/>
    <property type="molecule type" value="Genomic_DNA"/>
</dbReference>
<evidence type="ECO:0000313" key="2">
    <source>
        <dbReference type="Proteomes" id="UP000264120"/>
    </source>
</evidence>
<evidence type="ECO:0000313" key="1">
    <source>
        <dbReference type="EMBL" id="AXY22024.1"/>
    </source>
</evidence>
<accession>A0A347WAY1</accession>
<dbReference type="KEGG" id="ksc:CD178_01240"/>
<keyword evidence="2" id="KW-1185">Reference proteome</keyword>
<protein>
    <submittedName>
        <fullName evidence="1">Uncharacterized protein</fullName>
    </submittedName>
</protein>